<dbReference type="Gene3D" id="3.40.50.1000">
    <property type="entry name" value="HAD superfamily/HAD-like"/>
    <property type="match status" value="1"/>
</dbReference>
<dbReference type="GO" id="GO:0008967">
    <property type="term" value="F:phosphoglycolate phosphatase activity"/>
    <property type="evidence" value="ECO:0007669"/>
    <property type="project" value="TreeGrafter"/>
</dbReference>
<name>A0A9D1KA68_9FIRM</name>
<dbReference type="Pfam" id="PF13419">
    <property type="entry name" value="HAD_2"/>
    <property type="match status" value="1"/>
</dbReference>
<dbReference type="InterPro" id="IPR041492">
    <property type="entry name" value="HAD_2"/>
</dbReference>
<dbReference type="InterPro" id="IPR023214">
    <property type="entry name" value="HAD_sf"/>
</dbReference>
<accession>A0A9D1KA68</accession>
<dbReference type="AlphaFoldDB" id="A0A9D1KA68"/>
<comment type="caution">
    <text evidence="1">The sequence shown here is derived from an EMBL/GenBank/DDBJ whole genome shotgun (WGS) entry which is preliminary data.</text>
</comment>
<dbReference type="InterPro" id="IPR023198">
    <property type="entry name" value="PGP-like_dom2"/>
</dbReference>
<reference evidence="1" key="1">
    <citation type="submission" date="2020-10" db="EMBL/GenBank/DDBJ databases">
        <authorList>
            <person name="Gilroy R."/>
        </authorList>
    </citation>
    <scope>NUCLEOTIDE SEQUENCE</scope>
    <source>
        <strain evidence="1">14508</strain>
    </source>
</reference>
<dbReference type="Proteomes" id="UP000886893">
    <property type="component" value="Unassembled WGS sequence"/>
</dbReference>
<proteinExistence type="predicted"/>
<sequence>MDYDIIIWDFNGTMLNDVQLCYQILNTMLQNHHLPTITLQEYKDVFNFPVKDYYQKVGFDVSNYHELSLEFMDLYQKASLSCHLYPYLKTILKRIHKKKILQVCLSASQIDNLKMQLQHFKIDSYFDFVLGLDNIHAKSKIQIGTNWLQSQGYENKKILCIGDSLHDLEVAKALNADCILVSYGHFSKHRLLHHPCLVVDHLKELKDYLNL</sequence>
<dbReference type="SUPFAM" id="SSF56784">
    <property type="entry name" value="HAD-like"/>
    <property type="match status" value="1"/>
</dbReference>
<dbReference type="EMBL" id="DVKI01000023">
    <property type="protein sequence ID" value="HIT16900.1"/>
    <property type="molecule type" value="Genomic_DNA"/>
</dbReference>
<dbReference type="GO" id="GO:0006281">
    <property type="term" value="P:DNA repair"/>
    <property type="evidence" value="ECO:0007669"/>
    <property type="project" value="TreeGrafter"/>
</dbReference>
<dbReference type="InterPro" id="IPR036412">
    <property type="entry name" value="HAD-like_sf"/>
</dbReference>
<reference evidence="1" key="2">
    <citation type="journal article" date="2021" name="PeerJ">
        <title>Extensive microbial diversity within the chicken gut microbiome revealed by metagenomics and culture.</title>
        <authorList>
            <person name="Gilroy R."/>
            <person name="Ravi A."/>
            <person name="Getino M."/>
            <person name="Pursley I."/>
            <person name="Horton D.L."/>
            <person name="Alikhan N.F."/>
            <person name="Baker D."/>
            <person name="Gharbi K."/>
            <person name="Hall N."/>
            <person name="Watson M."/>
            <person name="Adriaenssens E.M."/>
            <person name="Foster-Nyarko E."/>
            <person name="Jarju S."/>
            <person name="Secka A."/>
            <person name="Antonio M."/>
            <person name="Oren A."/>
            <person name="Chaudhuri R.R."/>
            <person name="La Ragione R."/>
            <person name="Hildebrand F."/>
            <person name="Pallen M.J."/>
        </authorList>
    </citation>
    <scope>NUCLEOTIDE SEQUENCE</scope>
    <source>
        <strain evidence="1">14508</strain>
    </source>
</reference>
<dbReference type="PANTHER" id="PTHR43434:SF1">
    <property type="entry name" value="PHOSPHOGLYCOLATE PHOSPHATASE"/>
    <property type="match status" value="1"/>
</dbReference>
<dbReference type="InterPro" id="IPR050155">
    <property type="entry name" value="HAD-like_hydrolase_sf"/>
</dbReference>
<protein>
    <submittedName>
        <fullName evidence="1">HAD family hydrolase</fullName>
    </submittedName>
</protein>
<dbReference type="SFLD" id="SFLDS00003">
    <property type="entry name" value="Haloacid_Dehalogenase"/>
    <property type="match status" value="1"/>
</dbReference>
<dbReference type="SFLD" id="SFLDG01129">
    <property type="entry name" value="C1.5:_HAD__Beta-PGM__Phosphata"/>
    <property type="match status" value="1"/>
</dbReference>
<keyword evidence="1" id="KW-0378">Hydrolase</keyword>
<organism evidence="1 2">
    <name type="scientific">Candidatus Caccosoma faecigallinarum</name>
    <dbReference type="NCBI Taxonomy" id="2840720"/>
    <lineage>
        <taxon>Bacteria</taxon>
        <taxon>Bacillati</taxon>
        <taxon>Bacillota</taxon>
        <taxon>Bacillota incertae sedis</taxon>
        <taxon>Candidatus Caccosoma</taxon>
    </lineage>
</organism>
<evidence type="ECO:0000313" key="2">
    <source>
        <dbReference type="Proteomes" id="UP000886893"/>
    </source>
</evidence>
<evidence type="ECO:0000313" key="1">
    <source>
        <dbReference type="EMBL" id="HIT16900.1"/>
    </source>
</evidence>
<dbReference type="PANTHER" id="PTHR43434">
    <property type="entry name" value="PHOSPHOGLYCOLATE PHOSPHATASE"/>
    <property type="match status" value="1"/>
</dbReference>
<gene>
    <name evidence="1" type="ORF">IAD04_00785</name>
</gene>
<dbReference type="Gene3D" id="1.10.150.240">
    <property type="entry name" value="Putative phosphatase, domain 2"/>
    <property type="match status" value="1"/>
</dbReference>
<dbReference type="GO" id="GO:0005829">
    <property type="term" value="C:cytosol"/>
    <property type="evidence" value="ECO:0007669"/>
    <property type="project" value="TreeGrafter"/>
</dbReference>